<keyword evidence="3" id="KW-1185">Reference proteome</keyword>
<dbReference type="eggNOG" id="ENOG5032YBB">
    <property type="taxonomic scope" value="Bacteria"/>
</dbReference>
<reference evidence="3" key="1">
    <citation type="journal article" date="2011" name="Stand. Genomic Sci.">
        <title>Non-contiguous finished genome sequence of the opportunistic oral pathogen Prevotella multisaccharivorax type strain (PPPA20).</title>
        <authorList>
            <person name="Pati A."/>
            <person name="Gronow S."/>
            <person name="Lu M."/>
            <person name="Lapidus A."/>
            <person name="Nolan M."/>
            <person name="Lucas S."/>
            <person name="Hammon N."/>
            <person name="Deshpande S."/>
            <person name="Cheng J.F."/>
            <person name="Tapia R."/>
            <person name="Han C."/>
            <person name="Goodwin L."/>
            <person name="Pitluck S."/>
            <person name="Liolios K."/>
            <person name="Pagani I."/>
            <person name="Mavromatis K."/>
            <person name="Mikhailova N."/>
            <person name="Huntemann M."/>
            <person name="Chen A."/>
            <person name="Palaniappan K."/>
            <person name="Land M."/>
            <person name="Hauser L."/>
            <person name="Detter J.C."/>
            <person name="Brambilla E.M."/>
            <person name="Rohde M."/>
            <person name="Goker M."/>
            <person name="Woyke T."/>
            <person name="Bristow J."/>
            <person name="Eisen J.A."/>
            <person name="Markowitz V."/>
            <person name="Hugenholtz P."/>
            <person name="Kyrpides N.C."/>
            <person name="Klenk H.P."/>
            <person name="Ivanova N."/>
        </authorList>
    </citation>
    <scope>NUCLEOTIDE SEQUENCE [LARGE SCALE GENOMIC DNA]</scope>
    <source>
        <strain evidence="3">DSM 17128</strain>
    </source>
</reference>
<dbReference type="InterPro" id="IPR027853">
    <property type="entry name" value="DUF4492"/>
</dbReference>
<evidence type="ECO:0000313" key="2">
    <source>
        <dbReference type="EMBL" id="EGN57943.1"/>
    </source>
</evidence>
<evidence type="ECO:0008006" key="4">
    <source>
        <dbReference type="Google" id="ProtNLM"/>
    </source>
</evidence>
<evidence type="ECO:0000256" key="1">
    <source>
        <dbReference type="SAM" id="Phobius"/>
    </source>
</evidence>
<organism evidence="2 3">
    <name type="scientific">Hallella multisaccharivorax DSM 17128</name>
    <dbReference type="NCBI Taxonomy" id="688246"/>
    <lineage>
        <taxon>Bacteria</taxon>
        <taxon>Pseudomonadati</taxon>
        <taxon>Bacteroidota</taxon>
        <taxon>Bacteroidia</taxon>
        <taxon>Bacteroidales</taxon>
        <taxon>Prevotellaceae</taxon>
        <taxon>Hallella</taxon>
    </lineage>
</organism>
<proteinExistence type="predicted"/>
<dbReference type="Proteomes" id="UP000002772">
    <property type="component" value="Unassembled WGS sequence"/>
</dbReference>
<gene>
    <name evidence="2" type="ORF">Premu_2589</name>
</gene>
<keyword evidence="1" id="KW-0472">Membrane</keyword>
<protein>
    <recommendedName>
        <fullName evidence="4">DUF4492 domain-containing protein</fullName>
    </recommendedName>
</protein>
<dbReference type="EMBL" id="GL945017">
    <property type="protein sequence ID" value="EGN57943.1"/>
    <property type="molecule type" value="Genomic_DNA"/>
</dbReference>
<keyword evidence="1" id="KW-0812">Transmembrane</keyword>
<dbReference type="STRING" id="688246.Premu_2589"/>
<feature type="transmembrane region" description="Helical" evidence="1">
    <location>
        <begin position="40"/>
        <end position="59"/>
    </location>
</feature>
<dbReference type="Pfam" id="PF14899">
    <property type="entry name" value="DUF4492"/>
    <property type="match status" value="1"/>
</dbReference>
<sequence length="88" mass="10301">MHHQQKNGMNWKHTTAYRWAYNAFHLYYDGFKSMTIGKTLWAVILIKLFIIFVVLKLFFFPNYLKEKAPSGNSAAYVSSQVIGRSNNH</sequence>
<name>F8NBI1_9BACT</name>
<evidence type="ECO:0000313" key="3">
    <source>
        <dbReference type="Proteomes" id="UP000002772"/>
    </source>
</evidence>
<dbReference type="HOGENOM" id="CLU_189853_0_0_10"/>
<keyword evidence="1" id="KW-1133">Transmembrane helix</keyword>
<dbReference type="AlphaFoldDB" id="F8NBI1"/>
<accession>F8NBI1</accession>